<feature type="domain" description="Methyl-accepting transducer" evidence="5">
    <location>
        <begin position="136"/>
        <end position="372"/>
    </location>
</feature>
<evidence type="ECO:0000259" key="5">
    <source>
        <dbReference type="PROSITE" id="PS50111"/>
    </source>
</evidence>
<keyword evidence="8" id="KW-1185">Reference proteome</keyword>
<reference evidence="7 8" key="1">
    <citation type="submission" date="2020-01" db="EMBL/GenBank/DDBJ databases">
        <title>Whole genome sequence of Heliobacterium gestii DSM 11169.</title>
        <authorList>
            <person name="Kyndt J.A."/>
            <person name="Meyer T.E."/>
        </authorList>
    </citation>
    <scope>NUCLEOTIDE SEQUENCE [LARGE SCALE GENOMIC DNA]</scope>
    <source>
        <strain evidence="7 8">DSM 11169</strain>
    </source>
</reference>
<evidence type="ECO:0000256" key="1">
    <source>
        <dbReference type="ARBA" id="ARBA00023224"/>
    </source>
</evidence>
<keyword evidence="4" id="KW-0472">Membrane</keyword>
<evidence type="ECO:0000259" key="6">
    <source>
        <dbReference type="PROSITE" id="PS50885"/>
    </source>
</evidence>
<sequence>MANQAAPDNAALIAEVQKYLDIRTQVFLTANQSIAEKEHALKRLLLIVLAMGLLCGVGLAIYITRPILRSIGQGMDVAKAIAKGDLTQDVVVQSQDEMGQLLASLYQGVQNLRRLITHVAGTAETVAASSQELTASAEQSSMATNQVAATITGVAQGAEQQKTAVETTVAVIEEMSTRIQQVSDNAHTVLTVADKTANAAAQGDQAVNAAVSQMKSIESTVASSAQVVSQLGERSKEIGLIVDAISGIAAQTNLLALNAAIEAARAGEQGRGFAVVAEEVRKLAEQSQEATQQIANLIGLIQRDTDKAVIAMRDGTREVTLGADVVNTAGQAFQEIVALIAQESAQIKEITASIEQLAQGSQHIVTSVRDIDRIVKDTAEQTQTVSAATQEQSASMEEIAASSHALARLAEDLQGALGKFKV</sequence>
<dbReference type="PANTHER" id="PTHR32089">
    <property type="entry name" value="METHYL-ACCEPTING CHEMOTAXIS PROTEIN MCPB"/>
    <property type="match status" value="1"/>
</dbReference>
<name>A0A845LFM9_HELGE</name>
<evidence type="ECO:0000313" key="7">
    <source>
        <dbReference type="EMBL" id="MZP43409.1"/>
    </source>
</evidence>
<feature type="transmembrane region" description="Helical" evidence="4">
    <location>
        <begin position="44"/>
        <end position="63"/>
    </location>
</feature>
<evidence type="ECO:0000256" key="3">
    <source>
        <dbReference type="PROSITE-ProRule" id="PRU00284"/>
    </source>
</evidence>
<keyword evidence="4" id="KW-1133">Transmembrane helix</keyword>
<protein>
    <submittedName>
        <fullName evidence="7">HAMP domain-containing protein</fullName>
    </submittedName>
</protein>
<dbReference type="InterPro" id="IPR004089">
    <property type="entry name" value="MCPsignal_dom"/>
</dbReference>
<proteinExistence type="inferred from homology"/>
<dbReference type="PROSITE" id="PS50111">
    <property type="entry name" value="CHEMOTAXIS_TRANSDUC_2"/>
    <property type="match status" value="1"/>
</dbReference>
<dbReference type="Pfam" id="PF00015">
    <property type="entry name" value="MCPsignal"/>
    <property type="match status" value="1"/>
</dbReference>
<dbReference type="GO" id="GO:0007165">
    <property type="term" value="P:signal transduction"/>
    <property type="evidence" value="ECO:0007669"/>
    <property type="project" value="UniProtKB-KW"/>
</dbReference>
<comment type="caution">
    <text evidence="7">The sequence shown here is derived from an EMBL/GenBank/DDBJ whole genome shotgun (WGS) entry which is preliminary data.</text>
</comment>
<dbReference type="SMART" id="SM00283">
    <property type="entry name" value="MA"/>
    <property type="match status" value="1"/>
</dbReference>
<dbReference type="SUPFAM" id="SSF58104">
    <property type="entry name" value="Methyl-accepting chemotaxis protein (MCP) signaling domain"/>
    <property type="match status" value="1"/>
</dbReference>
<dbReference type="OrthoDB" id="9810264at2"/>
<dbReference type="Pfam" id="PF00672">
    <property type="entry name" value="HAMP"/>
    <property type="match status" value="1"/>
</dbReference>
<comment type="similarity">
    <text evidence="2">Belongs to the methyl-accepting chemotaxis (MCP) protein family.</text>
</comment>
<organism evidence="7 8">
    <name type="scientific">Heliomicrobium gestii</name>
    <name type="common">Heliobacterium gestii</name>
    <dbReference type="NCBI Taxonomy" id="2699"/>
    <lineage>
        <taxon>Bacteria</taxon>
        <taxon>Bacillati</taxon>
        <taxon>Bacillota</taxon>
        <taxon>Clostridia</taxon>
        <taxon>Eubacteriales</taxon>
        <taxon>Heliobacteriaceae</taxon>
        <taxon>Heliomicrobium</taxon>
    </lineage>
</organism>
<evidence type="ECO:0000313" key="8">
    <source>
        <dbReference type="Proteomes" id="UP000471031"/>
    </source>
</evidence>
<dbReference type="AlphaFoldDB" id="A0A845LFM9"/>
<dbReference type="GO" id="GO:0016020">
    <property type="term" value="C:membrane"/>
    <property type="evidence" value="ECO:0007669"/>
    <property type="project" value="InterPro"/>
</dbReference>
<dbReference type="PROSITE" id="PS50885">
    <property type="entry name" value="HAMP"/>
    <property type="match status" value="1"/>
</dbReference>
<dbReference type="CDD" id="cd11386">
    <property type="entry name" value="MCP_signal"/>
    <property type="match status" value="1"/>
</dbReference>
<evidence type="ECO:0000256" key="4">
    <source>
        <dbReference type="SAM" id="Phobius"/>
    </source>
</evidence>
<dbReference type="Gene3D" id="1.10.287.950">
    <property type="entry name" value="Methyl-accepting chemotaxis protein"/>
    <property type="match status" value="1"/>
</dbReference>
<dbReference type="CDD" id="cd06225">
    <property type="entry name" value="HAMP"/>
    <property type="match status" value="1"/>
</dbReference>
<dbReference type="Gene3D" id="6.10.340.10">
    <property type="match status" value="1"/>
</dbReference>
<evidence type="ECO:0000256" key="2">
    <source>
        <dbReference type="ARBA" id="ARBA00029447"/>
    </source>
</evidence>
<dbReference type="EMBL" id="WXEX01000007">
    <property type="protein sequence ID" value="MZP43409.1"/>
    <property type="molecule type" value="Genomic_DNA"/>
</dbReference>
<keyword evidence="1 3" id="KW-0807">Transducer</keyword>
<gene>
    <name evidence="7" type="ORF">GTO89_10185</name>
</gene>
<feature type="domain" description="HAMP" evidence="6">
    <location>
        <begin position="65"/>
        <end position="117"/>
    </location>
</feature>
<dbReference type="SMART" id="SM00304">
    <property type="entry name" value="HAMP"/>
    <property type="match status" value="1"/>
</dbReference>
<accession>A0A845LFM9</accession>
<dbReference type="PANTHER" id="PTHR32089:SF112">
    <property type="entry name" value="LYSOZYME-LIKE PROTEIN-RELATED"/>
    <property type="match status" value="1"/>
</dbReference>
<keyword evidence="4" id="KW-0812">Transmembrane</keyword>
<dbReference type="Proteomes" id="UP000471031">
    <property type="component" value="Unassembled WGS sequence"/>
</dbReference>
<dbReference type="InterPro" id="IPR003660">
    <property type="entry name" value="HAMP_dom"/>
</dbReference>